<keyword evidence="2" id="KW-0560">Oxidoreductase</keyword>
<dbReference type="SUPFAM" id="SSF51735">
    <property type="entry name" value="NAD(P)-binding Rossmann-fold domains"/>
    <property type="match status" value="1"/>
</dbReference>
<dbReference type="PANTHER" id="PTHR42901:SF1">
    <property type="entry name" value="ALCOHOL DEHYDROGENASE"/>
    <property type="match status" value="1"/>
</dbReference>
<accession>A0A162WP20</accession>
<keyword evidence="4" id="KW-1185">Reference proteome</keyword>
<dbReference type="GO" id="GO:0016491">
    <property type="term" value="F:oxidoreductase activity"/>
    <property type="evidence" value="ECO:0007669"/>
    <property type="project" value="UniProtKB-KW"/>
</dbReference>
<dbReference type="CDD" id="cd05233">
    <property type="entry name" value="SDR_c"/>
    <property type="match status" value="1"/>
</dbReference>
<sequence length="724" mass="80238">MDRSSKPTFNFVNLKHPDDLKDGETQLRIRRLAMTEVGKARRKPKTKRGRNEIVLQLRNPTERQPNMDRLGSGSTDPFSRYPIELDNDARALLANIGLDSPAAFHHLLANSQNFLFQKTNGRFPSQDNALALVHHHKALRLARELMSDSSKYTSNEAVGVIVSFTCHHALLGSFAGGEWKQHQDALVKIIETRGGYDTIHEEHLRITVSWGDLMGSFAQDIPPSAPLPRQWAAECRSPSGTPRPQSAISFAWKQQMPMQMDWISIFDDIVHLISLASTLNHQQLELAVTSGSWIEAIVWRLLATRPLSRGNGLENVLEEVCRLGTLLFLAPCWRALGQSPVWTAAISKNLQIVLLQHKTGWGDLKPLLVWSLYFAAFETSDLIERSQFVSMLAMVMGSLRLQEWRELLQLVKSVLWVDKVFAGSDELIRDEVMHIFTARTHRDVYPAIDPTQPALSQKGKVVLITGASQGLGALGFAPSFAAAGAKPIVLVARTAGKLQQVADTLAKSHPGVETLVVPTDVSDPASVALLFERVKEEYGHADVLVNNAAIHQAIAPIQDVDQQRWWNEMTLNIRGTFLVTQHFLKLLPSPATPAKIITLTTGSAYLVFPSLSAYGISKLAVLELMAYLAVERPNVLAAALHPGIVLTEMTGEDFKKFADDTPELVGGVGVWLAGWEGVDRAFLSGRFVDANWDVEDLVARRDEILEKDLLKMNLNAKLGAEQFT</sequence>
<name>A0A162WP20_DIDRA</name>
<dbReference type="InterPro" id="IPR036291">
    <property type="entry name" value="NAD(P)-bd_dom_sf"/>
</dbReference>
<dbReference type="AlphaFoldDB" id="A0A162WP20"/>
<dbReference type="STRING" id="5454.A0A162WP20"/>
<evidence type="ECO:0000313" key="4">
    <source>
        <dbReference type="Proteomes" id="UP000076837"/>
    </source>
</evidence>
<proteinExistence type="inferred from homology"/>
<evidence type="ECO:0008006" key="5">
    <source>
        <dbReference type="Google" id="ProtNLM"/>
    </source>
</evidence>
<dbReference type="InterPro" id="IPR002347">
    <property type="entry name" value="SDR_fam"/>
</dbReference>
<protein>
    <recommendedName>
        <fullName evidence="5">Oxidoreductase</fullName>
    </recommendedName>
</protein>
<dbReference type="EMBL" id="JYNV01000302">
    <property type="protein sequence ID" value="KZM19135.1"/>
    <property type="molecule type" value="Genomic_DNA"/>
</dbReference>
<dbReference type="PRINTS" id="PR00081">
    <property type="entry name" value="GDHRDH"/>
</dbReference>
<organism evidence="3 4">
    <name type="scientific">Didymella rabiei</name>
    <name type="common">Chickpea ascochyta blight fungus</name>
    <name type="synonym">Mycosphaerella rabiei</name>
    <dbReference type="NCBI Taxonomy" id="5454"/>
    <lineage>
        <taxon>Eukaryota</taxon>
        <taxon>Fungi</taxon>
        <taxon>Dikarya</taxon>
        <taxon>Ascomycota</taxon>
        <taxon>Pezizomycotina</taxon>
        <taxon>Dothideomycetes</taxon>
        <taxon>Pleosporomycetidae</taxon>
        <taxon>Pleosporales</taxon>
        <taxon>Pleosporineae</taxon>
        <taxon>Didymellaceae</taxon>
        <taxon>Ascochyta</taxon>
    </lineage>
</organism>
<comment type="caution">
    <text evidence="3">The sequence shown here is derived from an EMBL/GenBank/DDBJ whole genome shotgun (WGS) entry which is preliminary data.</text>
</comment>
<dbReference type="Pfam" id="PF00106">
    <property type="entry name" value="adh_short"/>
    <property type="match status" value="1"/>
</dbReference>
<evidence type="ECO:0000256" key="2">
    <source>
        <dbReference type="ARBA" id="ARBA00023002"/>
    </source>
</evidence>
<reference evidence="3 4" key="1">
    <citation type="journal article" date="2016" name="Sci. Rep.">
        <title>Draft genome sequencing and secretome analysis of fungal phytopathogen Ascochyta rabiei provides insight into the necrotrophic effector repertoire.</title>
        <authorList>
            <person name="Verma S."/>
            <person name="Gazara R.K."/>
            <person name="Nizam S."/>
            <person name="Parween S."/>
            <person name="Chattopadhyay D."/>
            <person name="Verma P.K."/>
        </authorList>
    </citation>
    <scope>NUCLEOTIDE SEQUENCE [LARGE SCALE GENOMIC DNA]</scope>
    <source>
        <strain evidence="3 4">ArDII</strain>
    </source>
</reference>
<evidence type="ECO:0000313" key="3">
    <source>
        <dbReference type="EMBL" id="KZM19135.1"/>
    </source>
</evidence>
<comment type="similarity">
    <text evidence="1">Belongs to the short-chain dehydrogenases/reductases (SDR) family.</text>
</comment>
<gene>
    <name evidence="3" type="ORF">ST47_g9765</name>
</gene>
<dbReference type="PANTHER" id="PTHR42901">
    <property type="entry name" value="ALCOHOL DEHYDROGENASE"/>
    <property type="match status" value="1"/>
</dbReference>
<dbReference type="Proteomes" id="UP000076837">
    <property type="component" value="Unassembled WGS sequence"/>
</dbReference>
<dbReference type="Gene3D" id="3.40.50.720">
    <property type="entry name" value="NAD(P)-binding Rossmann-like Domain"/>
    <property type="match status" value="1"/>
</dbReference>
<evidence type="ECO:0000256" key="1">
    <source>
        <dbReference type="ARBA" id="ARBA00006484"/>
    </source>
</evidence>